<evidence type="ECO:0000313" key="2">
    <source>
        <dbReference type="EMBL" id="KCZ79676.1"/>
    </source>
</evidence>
<evidence type="ECO:0000313" key="3">
    <source>
        <dbReference type="Proteomes" id="UP000030655"/>
    </source>
</evidence>
<feature type="non-terminal residue" evidence="2">
    <location>
        <position position="1"/>
    </location>
</feature>
<dbReference type="SMART" id="SM01126">
    <property type="entry name" value="DDE_Tnp_IS1595"/>
    <property type="match status" value="1"/>
</dbReference>
<gene>
    <name evidence="2" type="ORF">H312_02938</name>
</gene>
<proteinExistence type="predicted"/>
<dbReference type="PANTHER" id="PTHR47163">
    <property type="entry name" value="DDE_TNP_IS1595 DOMAIN-CONTAINING PROTEIN"/>
    <property type="match status" value="1"/>
</dbReference>
<accession>A0A059EY89</accession>
<dbReference type="Pfam" id="PF12762">
    <property type="entry name" value="DDE_Tnp_IS1595"/>
    <property type="match status" value="1"/>
</dbReference>
<keyword evidence="3" id="KW-1185">Reference proteome</keyword>
<dbReference type="NCBIfam" id="NF033547">
    <property type="entry name" value="transpos_IS1595"/>
    <property type="match status" value="1"/>
</dbReference>
<dbReference type="AlphaFoldDB" id="A0A059EY89"/>
<evidence type="ECO:0000259" key="1">
    <source>
        <dbReference type="SMART" id="SM01126"/>
    </source>
</evidence>
<dbReference type="PANTHER" id="PTHR47163:SF2">
    <property type="entry name" value="SI:DKEY-17M8.2"/>
    <property type="match status" value="1"/>
</dbReference>
<dbReference type="HOGENOM" id="CLU_044348_0_0_1"/>
<dbReference type="OrthoDB" id="2193678at2759"/>
<sequence>RNTFKLLKNTVFHSSKLSFCIILQIIKMWSSKVRITAIAELLSISKKSVSRFITKMGKKIVNQYYNEQRIIGGSGVIVEIDESKFGKVKYNRGHRVEGVWVLGLVERTPERRIVLVPVNDRTRNTLEEILKKHVHPEYIIHSVSFRSYDKLKNIFAGHKKVNHSQYFVDPSTGIHTNTIEGNWHGVKDQISVRHRSKKFIELYLIRYSPRRNHKDIFQEIIKLLL</sequence>
<organism evidence="2 3">
    <name type="scientific">Anncaliia algerae PRA339</name>
    <dbReference type="NCBI Taxonomy" id="1288291"/>
    <lineage>
        <taxon>Eukaryota</taxon>
        <taxon>Fungi</taxon>
        <taxon>Fungi incertae sedis</taxon>
        <taxon>Microsporidia</taxon>
        <taxon>Tubulinosematoidea</taxon>
        <taxon>Tubulinosematidae</taxon>
        <taxon>Anncaliia</taxon>
    </lineage>
</organism>
<dbReference type="InterPro" id="IPR024445">
    <property type="entry name" value="Tnp_ISXO2-like"/>
</dbReference>
<feature type="domain" description="ISXO2-like transposase" evidence="1">
    <location>
        <begin position="70"/>
        <end position="212"/>
    </location>
</feature>
<dbReference type="EMBL" id="KK365241">
    <property type="protein sequence ID" value="KCZ79676.1"/>
    <property type="molecule type" value="Genomic_DNA"/>
</dbReference>
<dbReference type="STRING" id="1288291.A0A059EY89"/>
<protein>
    <recommendedName>
        <fullName evidence="1">ISXO2-like transposase domain-containing protein</fullName>
    </recommendedName>
</protein>
<reference evidence="3" key="1">
    <citation type="submission" date="2013-02" db="EMBL/GenBank/DDBJ databases">
        <authorList>
            <consortium name="The Broad Institute Genome Sequencing Platform"/>
            <person name="Cuomo C."/>
            <person name="Becnel J."/>
            <person name="Sanscrainte N."/>
            <person name="Walker B."/>
            <person name="Young S.K."/>
            <person name="Zeng Q."/>
            <person name="Gargeya S."/>
            <person name="Fitzgerald M."/>
            <person name="Haas B."/>
            <person name="Abouelleil A."/>
            <person name="Alvarado L."/>
            <person name="Arachchi H.M."/>
            <person name="Berlin A.M."/>
            <person name="Chapman S.B."/>
            <person name="Dewar J."/>
            <person name="Goldberg J."/>
            <person name="Griggs A."/>
            <person name="Gujja S."/>
            <person name="Hansen M."/>
            <person name="Howarth C."/>
            <person name="Imamovic A."/>
            <person name="Larimer J."/>
            <person name="McCowan C."/>
            <person name="Murphy C."/>
            <person name="Neiman D."/>
            <person name="Pearson M."/>
            <person name="Priest M."/>
            <person name="Roberts A."/>
            <person name="Saif S."/>
            <person name="Shea T."/>
            <person name="Sisk P."/>
            <person name="Sykes S."/>
            <person name="Wortman J."/>
            <person name="Nusbaum C."/>
            <person name="Birren B."/>
        </authorList>
    </citation>
    <scope>NUCLEOTIDE SEQUENCE [LARGE SCALE GENOMIC DNA]</scope>
    <source>
        <strain evidence="3">PRA339</strain>
    </source>
</reference>
<name>A0A059EY89_9MICR</name>
<dbReference type="InterPro" id="IPR053164">
    <property type="entry name" value="IS1016-like_transposase"/>
</dbReference>
<dbReference type="Proteomes" id="UP000030655">
    <property type="component" value="Unassembled WGS sequence"/>
</dbReference>
<reference evidence="2 3" key="2">
    <citation type="submission" date="2014-03" db="EMBL/GenBank/DDBJ databases">
        <title>The Genome Sequence of Anncaliia algerae insect isolate PRA339.</title>
        <authorList>
            <consortium name="The Broad Institute Genome Sequencing Platform"/>
            <consortium name="The Broad Institute Genome Sequencing Center for Infectious Disease"/>
            <person name="Cuomo C."/>
            <person name="Becnel J."/>
            <person name="Sanscrainte N."/>
            <person name="Walker B."/>
            <person name="Young S.K."/>
            <person name="Zeng Q."/>
            <person name="Gargeya S."/>
            <person name="Fitzgerald M."/>
            <person name="Haas B."/>
            <person name="Abouelleil A."/>
            <person name="Alvarado L."/>
            <person name="Arachchi H.M."/>
            <person name="Berlin A.M."/>
            <person name="Chapman S.B."/>
            <person name="Dewar J."/>
            <person name="Goldberg J."/>
            <person name="Griggs A."/>
            <person name="Gujja S."/>
            <person name="Hansen M."/>
            <person name="Howarth C."/>
            <person name="Imamovic A."/>
            <person name="Larimer J."/>
            <person name="McCowan C."/>
            <person name="Murphy C."/>
            <person name="Neiman D."/>
            <person name="Pearson M."/>
            <person name="Priest M."/>
            <person name="Roberts A."/>
            <person name="Saif S."/>
            <person name="Shea T."/>
            <person name="Sisk P."/>
            <person name="Sykes S."/>
            <person name="Wortman J."/>
            <person name="Nusbaum C."/>
            <person name="Birren B."/>
        </authorList>
    </citation>
    <scope>NUCLEOTIDE SEQUENCE [LARGE SCALE GENOMIC DNA]</scope>
    <source>
        <strain evidence="2 3">PRA339</strain>
    </source>
</reference>
<dbReference type="VEuPathDB" id="MicrosporidiaDB:H312_02938"/>